<dbReference type="Proteomes" id="UP001302949">
    <property type="component" value="Unassembled WGS sequence"/>
</dbReference>
<protein>
    <recommendedName>
        <fullName evidence="3">DUF4249 family protein</fullName>
    </recommendedName>
</protein>
<keyword evidence="2" id="KW-1185">Reference proteome</keyword>
<dbReference type="EMBL" id="JAYFUM010000022">
    <property type="protein sequence ID" value="MEA5141009.1"/>
    <property type="molecule type" value="Genomic_DNA"/>
</dbReference>
<evidence type="ECO:0000313" key="2">
    <source>
        <dbReference type="Proteomes" id="UP001302949"/>
    </source>
</evidence>
<name>A0ABU5QFC3_9BACT</name>
<dbReference type="PROSITE" id="PS51257">
    <property type="entry name" value="PROKAR_LIPOPROTEIN"/>
    <property type="match status" value="1"/>
</dbReference>
<organism evidence="1 2">
    <name type="scientific">Arcicella rigui</name>
    <dbReference type="NCBI Taxonomy" id="797020"/>
    <lineage>
        <taxon>Bacteria</taxon>
        <taxon>Pseudomonadati</taxon>
        <taxon>Bacteroidota</taxon>
        <taxon>Cytophagia</taxon>
        <taxon>Cytophagales</taxon>
        <taxon>Flectobacillaceae</taxon>
        <taxon>Arcicella</taxon>
    </lineage>
</organism>
<sequence>MKSKIKNILLQKKYYTFAIIISLLGGLTACTEDVGTLSIEAKPIVEAYLIAGRPISLKVKKEIAYAEDTSNTEAPINGLDIKISDGTNTYALTSLDSGVYESDNKVKLAVGKTYTLSFVYNGKTVSASTIIPTKPVDFKSDVTSIARTKLNLSSGGGFGGGIDENSDVNLTWSNPKSEYHFVVVDNIEENPVLIVTLPTTVTSAEINRRFRSQPVLGTATQLRSQQFEYFGKHNLVLLKVNPDYAALYNSTGSTSQNITTPPTTITNGLGIFTGVNADTLSFLVKQK</sequence>
<comment type="caution">
    <text evidence="1">The sequence shown here is derived from an EMBL/GenBank/DDBJ whole genome shotgun (WGS) entry which is preliminary data.</text>
</comment>
<accession>A0ABU5QFC3</accession>
<reference evidence="1 2" key="1">
    <citation type="submission" date="2023-12" db="EMBL/GenBank/DDBJ databases">
        <title>Novel species of the genus Arcicella isolated from rivers.</title>
        <authorList>
            <person name="Lu H."/>
        </authorList>
    </citation>
    <scope>NUCLEOTIDE SEQUENCE [LARGE SCALE GENOMIC DNA]</scope>
    <source>
        <strain evidence="1 2">KCTC 23307</strain>
    </source>
</reference>
<gene>
    <name evidence="1" type="ORF">VB248_17795</name>
</gene>
<dbReference type="RefSeq" id="WP_323298165.1">
    <property type="nucleotide sequence ID" value="NZ_JAYFUM010000022.1"/>
</dbReference>
<evidence type="ECO:0008006" key="3">
    <source>
        <dbReference type="Google" id="ProtNLM"/>
    </source>
</evidence>
<evidence type="ECO:0000313" key="1">
    <source>
        <dbReference type="EMBL" id="MEA5141009.1"/>
    </source>
</evidence>
<proteinExistence type="predicted"/>